<evidence type="ECO:0000256" key="1">
    <source>
        <dbReference type="SAM" id="MobiDB-lite"/>
    </source>
</evidence>
<dbReference type="RefSeq" id="WP_148071794.1">
    <property type="nucleotide sequence ID" value="NZ_CP042913.1"/>
</dbReference>
<protein>
    <submittedName>
        <fullName evidence="2">Uncharacterized protein</fullName>
    </submittedName>
</protein>
<evidence type="ECO:0000313" key="3">
    <source>
        <dbReference type="Proteomes" id="UP000323917"/>
    </source>
</evidence>
<dbReference type="Proteomes" id="UP000323917">
    <property type="component" value="Chromosome"/>
</dbReference>
<accession>A0A5B9QF90</accession>
<dbReference type="KEGG" id="bgok:Pr1d_02440"/>
<keyword evidence="3" id="KW-1185">Reference proteome</keyword>
<organism evidence="2 3">
    <name type="scientific">Bythopirellula goksoeyrii</name>
    <dbReference type="NCBI Taxonomy" id="1400387"/>
    <lineage>
        <taxon>Bacteria</taxon>
        <taxon>Pseudomonadati</taxon>
        <taxon>Planctomycetota</taxon>
        <taxon>Planctomycetia</taxon>
        <taxon>Pirellulales</taxon>
        <taxon>Lacipirellulaceae</taxon>
        <taxon>Bythopirellula</taxon>
    </lineage>
</organism>
<evidence type="ECO:0000313" key="2">
    <source>
        <dbReference type="EMBL" id="QEG32983.1"/>
    </source>
</evidence>
<proteinExistence type="predicted"/>
<dbReference type="EMBL" id="CP042913">
    <property type="protein sequence ID" value="QEG32983.1"/>
    <property type="molecule type" value="Genomic_DNA"/>
</dbReference>
<name>A0A5B9QF90_9BACT</name>
<feature type="compositionally biased region" description="Polar residues" evidence="1">
    <location>
        <begin position="167"/>
        <end position="177"/>
    </location>
</feature>
<reference evidence="2 3" key="1">
    <citation type="submission" date="2019-08" db="EMBL/GenBank/DDBJ databases">
        <title>Deep-cultivation of Planctomycetes and their phenomic and genomic characterization uncovers novel biology.</title>
        <authorList>
            <person name="Wiegand S."/>
            <person name="Jogler M."/>
            <person name="Boedeker C."/>
            <person name="Pinto D."/>
            <person name="Vollmers J."/>
            <person name="Rivas-Marin E."/>
            <person name="Kohn T."/>
            <person name="Peeters S.H."/>
            <person name="Heuer A."/>
            <person name="Rast P."/>
            <person name="Oberbeckmann S."/>
            <person name="Bunk B."/>
            <person name="Jeske O."/>
            <person name="Meyerdierks A."/>
            <person name="Storesund J.E."/>
            <person name="Kallscheuer N."/>
            <person name="Luecker S."/>
            <person name="Lage O.M."/>
            <person name="Pohl T."/>
            <person name="Merkel B.J."/>
            <person name="Hornburger P."/>
            <person name="Mueller R.-W."/>
            <person name="Bruemmer F."/>
            <person name="Labrenz M."/>
            <person name="Spormann A.M."/>
            <person name="Op den Camp H."/>
            <person name="Overmann J."/>
            <person name="Amann R."/>
            <person name="Jetten M.S.M."/>
            <person name="Mascher T."/>
            <person name="Medema M.H."/>
            <person name="Devos D.P."/>
            <person name="Kaster A.-K."/>
            <person name="Ovreas L."/>
            <person name="Rohde M."/>
            <person name="Galperin M.Y."/>
            <person name="Jogler C."/>
        </authorList>
    </citation>
    <scope>NUCLEOTIDE SEQUENCE [LARGE SCALE GENOMIC DNA]</scope>
    <source>
        <strain evidence="2 3">Pr1d</strain>
    </source>
</reference>
<gene>
    <name evidence="2" type="ORF">Pr1d_02440</name>
</gene>
<dbReference type="AlphaFoldDB" id="A0A5B9QF90"/>
<sequence>MSESANITSVEAIERFRAALAKFEKRTQGALDNLSSELQRATTWLEHDCPHYWKVQENNAADAVHQAKLDVERCLIFAVTDERPACREERAALQVAKNRLTYCHDKKGLVKHWQSVMHHEMFEYSGRIGHLRRILETELPAARAKLQLIMRRIEGYQIERPPDYQEPLQSDGKSNGENLPANKSPAPES</sequence>
<dbReference type="OrthoDB" id="277538at2"/>
<feature type="region of interest" description="Disordered" evidence="1">
    <location>
        <begin position="160"/>
        <end position="189"/>
    </location>
</feature>